<dbReference type="Pfam" id="PF04290">
    <property type="entry name" value="DctQ"/>
    <property type="match status" value="1"/>
</dbReference>
<keyword evidence="4" id="KW-0997">Cell inner membrane</keyword>
<reference evidence="11 12" key="1">
    <citation type="submission" date="2020-08" db="EMBL/GenBank/DDBJ databases">
        <title>Genomic Encyclopedia of Type Strains, Phase IV (KMG-IV): sequencing the most valuable type-strain genomes for metagenomic binning, comparative biology and taxonomic classification.</title>
        <authorList>
            <person name="Goeker M."/>
        </authorList>
    </citation>
    <scope>NUCLEOTIDE SEQUENCE [LARGE SCALE GENOMIC DNA]</scope>
    <source>
        <strain evidence="11 12">DSM 105481</strain>
    </source>
</reference>
<gene>
    <name evidence="11" type="ORF">HNP81_002642</name>
</gene>
<keyword evidence="5 9" id="KW-0812">Transmembrane</keyword>
<evidence type="ECO:0000256" key="2">
    <source>
        <dbReference type="ARBA" id="ARBA00022448"/>
    </source>
</evidence>
<evidence type="ECO:0000259" key="10">
    <source>
        <dbReference type="Pfam" id="PF04290"/>
    </source>
</evidence>
<dbReference type="PANTHER" id="PTHR35011:SF2">
    <property type="entry name" value="2,3-DIKETO-L-GULONATE TRAP TRANSPORTER SMALL PERMEASE PROTEIN YIAM"/>
    <property type="match status" value="1"/>
</dbReference>
<feature type="domain" description="Tripartite ATP-independent periplasmic transporters DctQ component" evidence="10">
    <location>
        <begin position="23"/>
        <end position="151"/>
    </location>
</feature>
<comment type="caution">
    <text evidence="11">The sequence shown here is derived from an EMBL/GenBank/DDBJ whole genome shotgun (WGS) entry which is preliminary data.</text>
</comment>
<proteinExistence type="inferred from homology"/>
<feature type="transmembrane region" description="Helical" evidence="9">
    <location>
        <begin position="49"/>
        <end position="65"/>
    </location>
</feature>
<sequence>MNKISRILENVLNIIMVSALALMVILVFGNVILRYFFNSGITWSEEMSRYLFVWLTFFGAIGAYKNKEHLGVDLVVRRLPRGAKKFVNVISDLIILYILYLILDGSWKMTLMNMDSVTPAIGMSLSLVYGTGILVGVSMGVITLHNLYRILFNKVTDEELNPVSESEEILSMHAASIEKEEIQG</sequence>
<comment type="similarity">
    <text evidence="8">Belongs to the TRAP transporter small permease family.</text>
</comment>
<dbReference type="EMBL" id="JACJHX010000007">
    <property type="protein sequence ID" value="MBA9027352.1"/>
    <property type="molecule type" value="Genomic_DNA"/>
</dbReference>
<keyword evidence="7 9" id="KW-0472">Membrane</keyword>
<evidence type="ECO:0000313" key="11">
    <source>
        <dbReference type="EMBL" id="MBA9027352.1"/>
    </source>
</evidence>
<evidence type="ECO:0000256" key="8">
    <source>
        <dbReference type="ARBA" id="ARBA00038436"/>
    </source>
</evidence>
<dbReference type="PANTHER" id="PTHR35011">
    <property type="entry name" value="2,3-DIKETO-L-GULONATE TRAP TRANSPORTER SMALL PERMEASE PROTEIN YIAM"/>
    <property type="match status" value="1"/>
</dbReference>
<accession>A0ABR6CQN6</accession>
<dbReference type="InterPro" id="IPR007387">
    <property type="entry name" value="TRAP_DctQ"/>
</dbReference>
<keyword evidence="3" id="KW-1003">Cell membrane</keyword>
<keyword evidence="6 9" id="KW-1133">Transmembrane helix</keyword>
<comment type="subcellular location">
    <subcellularLocation>
        <location evidence="1">Cell inner membrane</location>
        <topology evidence="1">Multi-pass membrane protein</topology>
    </subcellularLocation>
</comment>
<evidence type="ECO:0000256" key="3">
    <source>
        <dbReference type="ARBA" id="ARBA00022475"/>
    </source>
</evidence>
<evidence type="ECO:0000256" key="4">
    <source>
        <dbReference type="ARBA" id="ARBA00022519"/>
    </source>
</evidence>
<protein>
    <submittedName>
        <fullName evidence="11">TRAP-type C4-dicarboxylate transport system permease small subunit</fullName>
    </submittedName>
</protein>
<dbReference type="RefSeq" id="WP_028391689.1">
    <property type="nucleotide sequence ID" value="NZ_JACJHX010000007.1"/>
</dbReference>
<feature type="transmembrane region" description="Helical" evidence="9">
    <location>
        <begin position="123"/>
        <end position="144"/>
    </location>
</feature>
<feature type="transmembrane region" description="Helical" evidence="9">
    <location>
        <begin position="12"/>
        <end position="37"/>
    </location>
</feature>
<evidence type="ECO:0000256" key="9">
    <source>
        <dbReference type="SAM" id="Phobius"/>
    </source>
</evidence>
<dbReference type="Proteomes" id="UP000626697">
    <property type="component" value="Unassembled WGS sequence"/>
</dbReference>
<evidence type="ECO:0000313" key="12">
    <source>
        <dbReference type="Proteomes" id="UP000626697"/>
    </source>
</evidence>
<organism evidence="11 12">
    <name type="scientific">Peribacillus huizhouensis</name>
    <dbReference type="NCBI Taxonomy" id="1501239"/>
    <lineage>
        <taxon>Bacteria</taxon>
        <taxon>Bacillati</taxon>
        <taxon>Bacillota</taxon>
        <taxon>Bacilli</taxon>
        <taxon>Bacillales</taxon>
        <taxon>Bacillaceae</taxon>
        <taxon>Peribacillus</taxon>
    </lineage>
</organism>
<keyword evidence="2" id="KW-0813">Transport</keyword>
<evidence type="ECO:0000256" key="7">
    <source>
        <dbReference type="ARBA" id="ARBA00023136"/>
    </source>
</evidence>
<keyword evidence="12" id="KW-1185">Reference proteome</keyword>
<dbReference type="InterPro" id="IPR055348">
    <property type="entry name" value="DctQ"/>
</dbReference>
<feature type="transmembrane region" description="Helical" evidence="9">
    <location>
        <begin position="86"/>
        <end position="103"/>
    </location>
</feature>
<evidence type="ECO:0000256" key="5">
    <source>
        <dbReference type="ARBA" id="ARBA00022692"/>
    </source>
</evidence>
<evidence type="ECO:0000256" key="1">
    <source>
        <dbReference type="ARBA" id="ARBA00004429"/>
    </source>
</evidence>
<name>A0ABR6CQN6_9BACI</name>
<evidence type="ECO:0000256" key="6">
    <source>
        <dbReference type="ARBA" id="ARBA00022989"/>
    </source>
</evidence>